<keyword evidence="3" id="KW-0378">Hydrolase</keyword>
<dbReference type="GO" id="GO:0016787">
    <property type="term" value="F:hydrolase activity"/>
    <property type="evidence" value="ECO:0007669"/>
    <property type="project" value="UniProtKB-KW"/>
</dbReference>
<dbReference type="Gene3D" id="3.90.230.10">
    <property type="entry name" value="Creatinase/methionine aminopeptidase superfamily"/>
    <property type="match status" value="1"/>
</dbReference>
<dbReference type="PANTHER" id="PTHR46112:SF2">
    <property type="entry name" value="XAA-PRO AMINOPEPTIDASE P-RELATED"/>
    <property type="match status" value="1"/>
</dbReference>
<accession>A0A2Z2NNH4</accession>
<keyword evidence="4" id="KW-1185">Reference proteome</keyword>
<dbReference type="InterPro" id="IPR000587">
    <property type="entry name" value="Creatinase_N"/>
</dbReference>
<dbReference type="InterPro" id="IPR036005">
    <property type="entry name" value="Creatinase/aminopeptidase-like"/>
</dbReference>
<dbReference type="KEGG" id="gai:IMCC3135_09905"/>
<protein>
    <submittedName>
        <fullName evidence="3">Ectoine hydrolase</fullName>
        <ecNumber evidence="3">3.5.2.-</ecNumber>
    </submittedName>
</protein>
<dbReference type="Pfam" id="PF01321">
    <property type="entry name" value="Creatinase_N"/>
    <property type="match status" value="1"/>
</dbReference>
<feature type="domain" description="Creatinase N-terminal" evidence="2">
    <location>
        <begin position="23"/>
        <end position="167"/>
    </location>
</feature>
<dbReference type="InterPro" id="IPR029149">
    <property type="entry name" value="Creatin/AminoP/Spt16_N"/>
</dbReference>
<reference evidence="3 4" key="1">
    <citation type="submission" date="2016-12" db="EMBL/GenBank/DDBJ databases">
        <authorList>
            <person name="Song W.-J."/>
            <person name="Kurnit D.M."/>
        </authorList>
    </citation>
    <scope>NUCLEOTIDE SEQUENCE [LARGE SCALE GENOMIC DNA]</scope>
    <source>
        <strain evidence="3 4">IMCC3135</strain>
    </source>
</reference>
<dbReference type="Gene3D" id="3.40.350.10">
    <property type="entry name" value="Creatinase/prolidase N-terminal domain"/>
    <property type="match status" value="1"/>
</dbReference>
<organism evidence="3 4">
    <name type="scientific">Granulosicoccus antarcticus IMCC3135</name>
    <dbReference type="NCBI Taxonomy" id="1192854"/>
    <lineage>
        <taxon>Bacteria</taxon>
        <taxon>Pseudomonadati</taxon>
        <taxon>Pseudomonadota</taxon>
        <taxon>Gammaproteobacteria</taxon>
        <taxon>Chromatiales</taxon>
        <taxon>Granulosicoccaceae</taxon>
        <taxon>Granulosicoccus</taxon>
    </lineage>
</organism>
<dbReference type="InterPro" id="IPR000994">
    <property type="entry name" value="Pept_M24"/>
</dbReference>
<sequence length="402" mass="44939">MTNGARTMVVPKLNFTLNEYQSRIAKTRAEMVARELDLLIVTDPSNMNWLTGYDGWSFYVHQGVVLGMDGDPVWFGRGQDANGALRTCFMDPANIIGYPDHYVQSTERHPMDYLSARLTDKGLAKGRIGVEMDNYWFTAAAFASLSKHLPNAQLLDATALVNWQRAIKSDAEIGYMRQAGKIVEKMHQRIFDKIEPGIRKCDLVADIYDAALRFDEKAGYGGDYPAIVPLLPSGTDASAPHLTWDDLPMQTGQGTFFEIAGVVHRYHCPLSRTVFLGKPTSTFLDAEKAVLEGMEAGLEKARVGNACEDIALAFFSVLKKHGIEKDNRTGYPIGLSYPPDWGERTMSLRPGDKTVLQENMTFHFMTGLWMEDWGFEITESIRIGSNGPECLSDVPRKMFVKD</sequence>
<dbReference type="Proteomes" id="UP000250079">
    <property type="component" value="Chromosome"/>
</dbReference>
<dbReference type="PANTHER" id="PTHR46112">
    <property type="entry name" value="AMINOPEPTIDASE"/>
    <property type="match status" value="1"/>
</dbReference>
<dbReference type="Pfam" id="PF00557">
    <property type="entry name" value="Peptidase_M24"/>
    <property type="match status" value="1"/>
</dbReference>
<name>A0A2Z2NNH4_9GAMM</name>
<gene>
    <name evidence="3" type="primary">doeA_2</name>
    <name evidence="3" type="ORF">IMCC3135_09905</name>
</gene>
<feature type="domain" description="Peptidase M24" evidence="1">
    <location>
        <begin position="175"/>
        <end position="382"/>
    </location>
</feature>
<dbReference type="InterPro" id="IPR014335">
    <property type="entry name" value="Ectoine_EutD"/>
</dbReference>
<proteinExistence type="predicted"/>
<dbReference type="EC" id="3.5.2.-" evidence="3"/>
<dbReference type="NCBIfam" id="TIGR02993">
    <property type="entry name" value="ectoine_eutD"/>
    <property type="match status" value="1"/>
</dbReference>
<dbReference type="SUPFAM" id="SSF53092">
    <property type="entry name" value="Creatinase/prolidase N-terminal domain"/>
    <property type="match status" value="1"/>
</dbReference>
<dbReference type="SUPFAM" id="SSF55920">
    <property type="entry name" value="Creatinase/aminopeptidase"/>
    <property type="match status" value="1"/>
</dbReference>
<evidence type="ECO:0000259" key="2">
    <source>
        <dbReference type="Pfam" id="PF01321"/>
    </source>
</evidence>
<evidence type="ECO:0000313" key="3">
    <source>
        <dbReference type="EMBL" id="ASJ72075.1"/>
    </source>
</evidence>
<dbReference type="InterPro" id="IPR050659">
    <property type="entry name" value="Peptidase_M24B"/>
</dbReference>
<dbReference type="EMBL" id="CP018632">
    <property type="protein sequence ID" value="ASJ72075.1"/>
    <property type="molecule type" value="Genomic_DNA"/>
</dbReference>
<evidence type="ECO:0000313" key="4">
    <source>
        <dbReference type="Proteomes" id="UP000250079"/>
    </source>
</evidence>
<evidence type="ECO:0000259" key="1">
    <source>
        <dbReference type="Pfam" id="PF00557"/>
    </source>
</evidence>
<dbReference type="AlphaFoldDB" id="A0A2Z2NNH4"/>
<dbReference type="CDD" id="cd01066">
    <property type="entry name" value="APP_MetAP"/>
    <property type="match status" value="1"/>
</dbReference>